<keyword evidence="2" id="KW-0472">Membrane</keyword>
<accession>A0A3P1SFA6</accession>
<dbReference type="OrthoDB" id="3169698at2"/>
<keyword evidence="2" id="KW-1133">Transmembrane helix</keyword>
<evidence type="ECO:0000313" key="4">
    <source>
        <dbReference type="Proteomes" id="UP000280444"/>
    </source>
</evidence>
<feature type="transmembrane region" description="Helical" evidence="2">
    <location>
        <begin position="34"/>
        <end position="57"/>
    </location>
</feature>
<feature type="transmembrane region" description="Helical" evidence="2">
    <location>
        <begin position="297"/>
        <end position="318"/>
    </location>
</feature>
<feature type="transmembrane region" description="Helical" evidence="2">
    <location>
        <begin position="6"/>
        <end position="27"/>
    </location>
</feature>
<feature type="transmembrane region" description="Helical" evidence="2">
    <location>
        <begin position="596"/>
        <end position="613"/>
    </location>
</feature>
<feature type="transmembrane region" description="Helical" evidence="2">
    <location>
        <begin position="324"/>
        <end position="344"/>
    </location>
</feature>
<feature type="transmembrane region" description="Helical" evidence="2">
    <location>
        <begin position="128"/>
        <end position="147"/>
    </location>
</feature>
<feature type="transmembrane region" description="Helical" evidence="2">
    <location>
        <begin position="63"/>
        <end position="83"/>
    </location>
</feature>
<feature type="transmembrane region" description="Helical" evidence="2">
    <location>
        <begin position="553"/>
        <end position="576"/>
    </location>
</feature>
<feature type="transmembrane region" description="Helical" evidence="2">
    <location>
        <begin position="410"/>
        <end position="431"/>
    </location>
</feature>
<dbReference type="AlphaFoldDB" id="A0A3P1SFA6"/>
<feature type="compositionally biased region" description="Polar residues" evidence="1">
    <location>
        <begin position="453"/>
        <end position="468"/>
    </location>
</feature>
<feature type="region of interest" description="Disordered" evidence="1">
    <location>
        <begin position="451"/>
        <end position="482"/>
    </location>
</feature>
<evidence type="ECO:0008006" key="5">
    <source>
        <dbReference type="Google" id="ProtNLM"/>
    </source>
</evidence>
<evidence type="ECO:0000313" key="3">
    <source>
        <dbReference type="EMBL" id="RRC95973.1"/>
    </source>
</evidence>
<evidence type="ECO:0000256" key="1">
    <source>
        <dbReference type="SAM" id="MobiDB-lite"/>
    </source>
</evidence>
<keyword evidence="4" id="KW-1185">Reference proteome</keyword>
<protein>
    <recommendedName>
        <fullName evidence="5">Beta-carotene 15,15'-monooxygenase</fullName>
    </recommendedName>
</protein>
<organism evidence="3 4">
    <name type="scientific">Schaalia canis</name>
    <dbReference type="NCBI Taxonomy" id="100469"/>
    <lineage>
        <taxon>Bacteria</taxon>
        <taxon>Bacillati</taxon>
        <taxon>Actinomycetota</taxon>
        <taxon>Actinomycetes</taxon>
        <taxon>Actinomycetales</taxon>
        <taxon>Actinomycetaceae</taxon>
        <taxon>Schaalia</taxon>
    </lineage>
</organism>
<dbReference type="EMBL" id="RQZF01000002">
    <property type="protein sequence ID" value="RRC95973.1"/>
    <property type="molecule type" value="Genomic_DNA"/>
</dbReference>
<feature type="transmembrane region" description="Helical" evidence="2">
    <location>
        <begin position="353"/>
        <end position="374"/>
    </location>
</feature>
<feature type="transmembrane region" description="Helical" evidence="2">
    <location>
        <begin position="265"/>
        <end position="285"/>
    </location>
</feature>
<name>A0A3P1SFA6_9ACTO</name>
<evidence type="ECO:0000256" key="2">
    <source>
        <dbReference type="SAM" id="Phobius"/>
    </source>
</evidence>
<dbReference type="Proteomes" id="UP000280444">
    <property type="component" value="Unassembled WGS sequence"/>
</dbReference>
<reference evidence="3 4" key="1">
    <citation type="submission" date="2018-11" db="EMBL/GenBank/DDBJ databases">
        <title>Genomes From Bacteria Associated with the Canine Oral Cavity: a Test Case for Automated Genome-Based Taxonomic Assignment.</title>
        <authorList>
            <person name="Coil D.A."/>
            <person name="Jospin G."/>
            <person name="Darling A.E."/>
            <person name="Wallis C."/>
            <person name="Davis I.J."/>
            <person name="Harris S."/>
            <person name="Eisen J.A."/>
            <person name="Holcombe L.J."/>
            <person name="O'Flynn C."/>
        </authorList>
    </citation>
    <scope>NUCLEOTIDE SEQUENCE [LARGE SCALE GENOMIC DNA]</scope>
    <source>
        <strain evidence="3 4">OH770</strain>
    </source>
</reference>
<gene>
    <name evidence="3" type="ORF">EII11_03765</name>
</gene>
<keyword evidence="2" id="KW-0812">Transmembrane</keyword>
<comment type="caution">
    <text evidence="3">The sequence shown here is derived from an EMBL/GenBank/DDBJ whole genome shotgun (WGS) entry which is preliminary data.</text>
</comment>
<dbReference type="RefSeq" id="WP_124868741.1">
    <property type="nucleotide sequence ID" value="NZ_RQZF01000002.1"/>
</dbReference>
<proteinExistence type="predicted"/>
<feature type="transmembrane region" description="Helical" evidence="2">
    <location>
        <begin position="222"/>
        <end position="245"/>
    </location>
</feature>
<sequence length="765" mass="83856">MVSEWLPLFPLLALMLGAGILPGYFWLRASIRSSLVAAAAAPALTFGVLTIASVAFARFSIPWAWWSVGMLLLVVTLGGMVFWRSRWYNNPESQALLGSTHAARPPFAGDSPSAHAYRLLTPRARRQWWLLVAAGWLLAALPTLIVADPHNPAQQWDAVFHVTGVWHMVQSMDASPFGALAPLYGGQTGIYYPMAWHIFVTLFATPTTVIEAANVSSLFLMAVWVMGAGAFTAVVSTSRVAVMAAPLVAGAMLSMPADALTMYNQWPHATGVALLPGVIAVAIVWGRRLMRSTELGVMNALPHLPLGVSLLVSSLGLAHSHASSVFAAVWTLVIPTLAGVATVVKRSLLCRDWAALVAAVLVAFAAVCGPLFVLTTEQLQGMGRYPRQGLGWDFAFSRALTPFPPFSQTMGLYLTLTIFLLLTLLGAVRLYRRTRTWEQVREDLLSAAPAEVTQGQQEVSLPEGTSAQEEPAAAPPRSGDVSLLSQPSALASLTPQEWRREREWERDSLGPRPSLWLIGAFVLWAMATFLAYSPEDALRVFLLSPWYMDPRRIMAVQNMVMVPLVSIGFAGMVMWVRQHRPRATRAEVEASSQWRIGVLLGVWLLALSLGGALDARFDAARYVYDPDNLGKPGMVTQGELDMIRRIPSTLPEDAVILGDPIAGVAYVETIGQRRAFFPQLTTSEAPEPSRDIFRKHFNEIHTNPQVCEAVRREGITHFYEDADGKYYNFDRSERHPGLYNVDTSFGFTVVDAGDDAVLYEITACR</sequence>
<feature type="transmembrane region" description="Helical" evidence="2">
    <location>
        <begin position="515"/>
        <end position="533"/>
    </location>
</feature>
<dbReference type="Pfam" id="PF20176">
    <property type="entry name" value="DUF6541"/>
    <property type="match status" value="2"/>
</dbReference>
<dbReference type="InterPro" id="IPR046671">
    <property type="entry name" value="DUF6541"/>
</dbReference>